<sequence length="117" mass="13357">RREMRPFGVHVSIVEPGGFQTGMTDSVRVVKGFRHLWERLPAETRAAYGHHYLETCEYIPISVLLYRLCSSRLSHVTSVMVHALLARFPHSRYAAGWDARFVLLPLSYCPAWLTDAA</sequence>
<dbReference type="AlphaFoldDB" id="A0A7L2W4D3"/>
<evidence type="ECO:0000256" key="1">
    <source>
        <dbReference type="ARBA" id="ARBA00006484"/>
    </source>
</evidence>
<dbReference type="GO" id="GO:0016491">
    <property type="term" value="F:oxidoreductase activity"/>
    <property type="evidence" value="ECO:0007669"/>
    <property type="project" value="TreeGrafter"/>
</dbReference>
<gene>
    <name evidence="2" type="primary">Hsd17b6_1</name>
    <name evidence="2" type="ORF">PANHAL_R09700</name>
</gene>
<reference evidence="2 3" key="1">
    <citation type="submission" date="2019-09" db="EMBL/GenBank/DDBJ databases">
        <title>Bird 10,000 Genomes (B10K) Project - Family phase.</title>
        <authorList>
            <person name="Zhang G."/>
        </authorList>
    </citation>
    <scope>NUCLEOTIDE SEQUENCE [LARGE SCALE GENOMIC DNA]</scope>
    <source>
        <strain evidence="2">B10K-DU-012-58</strain>
        <tissue evidence="2">Muscle</tissue>
    </source>
</reference>
<organism evidence="2 3">
    <name type="scientific">Pandion haliaetus</name>
    <name type="common">Osprey</name>
    <name type="synonym">Falco haliaetus</name>
    <dbReference type="NCBI Taxonomy" id="56262"/>
    <lineage>
        <taxon>Eukaryota</taxon>
        <taxon>Metazoa</taxon>
        <taxon>Chordata</taxon>
        <taxon>Craniata</taxon>
        <taxon>Vertebrata</taxon>
        <taxon>Euteleostomi</taxon>
        <taxon>Archelosauria</taxon>
        <taxon>Archosauria</taxon>
        <taxon>Dinosauria</taxon>
        <taxon>Saurischia</taxon>
        <taxon>Theropoda</taxon>
        <taxon>Coelurosauria</taxon>
        <taxon>Aves</taxon>
        <taxon>Neognathae</taxon>
        <taxon>Neoaves</taxon>
        <taxon>Telluraves</taxon>
        <taxon>Accipitrimorphae</taxon>
        <taxon>Accipitriformes</taxon>
        <taxon>Pandionidae</taxon>
        <taxon>Pandion</taxon>
    </lineage>
</organism>
<comment type="caution">
    <text evidence="2">The sequence shown here is derived from an EMBL/GenBank/DDBJ whole genome shotgun (WGS) entry which is preliminary data.</text>
</comment>
<comment type="similarity">
    <text evidence="1">Belongs to the short-chain dehydrogenases/reductases (SDR) family.</text>
</comment>
<dbReference type="OrthoDB" id="5296at2759"/>
<dbReference type="PANTHER" id="PTHR43313:SF11">
    <property type="entry name" value="RETINOL DEHYDROGENASE 16"/>
    <property type="match status" value="1"/>
</dbReference>
<feature type="non-terminal residue" evidence="2">
    <location>
        <position position="117"/>
    </location>
</feature>
<protein>
    <submittedName>
        <fullName evidence="2">H17B6 dehydrogenase</fullName>
    </submittedName>
</protein>
<accession>A0A7L2W4D3</accession>
<evidence type="ECO:0000313" key="2">
    <source>
        <dbReference type="EMBL" id="NXS64641.1"/>
    </source>
</evidence>
<keyword evidence="3" id="KW-1185">Reference proteome</keyword>
<dbReference type="Proteomes" id="UP000580171">
    <property type="component" value="Unassembled WGS sequence"/>
</dbReference>
<evidence type="ECO:0000313" key="3">
    <source>
        <dbReference type="Proteomes" id="UP000580171"/>
    </source>
</evidence>
<proteinExistence type="inferred from homology"/>
<dbReference type="PANTHER" id="PTHR43313">
    <property type="entry name" value="SHORT-CHAIN DEHYDROGENASE/REDUCTASE FAMILY 9C"/>
    <property type="match status" value="1"/>
</dbReference>
<dbReference type="SUPFAM" id="SSF51735">
    <property type="entry name" value="NAD(P)-binding Rossmann-fold domains"/>
    <property type="match status" value="1"/>
</dbReference>
<dbReference type="Gene3D" id="3.40.50.720">
    <property type="entry name" value="NAD(P)-binding Rossmann-like Domain"/>
    <property type="match status" value="1"/>
</dbReference>
<dbReference type="EMBL" id="VYZV01000047">
    <property type="protein sequence ID" value="NXS64641.1"/>
    <property type="molecule type" value="Genomic_DNA"/>
</dbReference>
<name>A0A7L2W4D3_PANHA</name>
<dbReference type="InterPro" id="IPR036291">
    <property type="entry name" value="NAD(P)-bd_dom_sf"/>
</dbReference>
<dbReference type="GO" id="GO:0008202">
    <property type="term" value="P:steroid metabolic process"/>
    <property type="evidence" value="ECO:0007669"/>
    <property type="project" value="TreeGrafter"/>
</dbReference>
<feature type="non-terminal residue" evidence="2">
    <location>
        <position position="1"/>
    </location>
</feature>